<sequence>MKEWLTIRGITYRRLASEMGQSAASVCKKVNGEVGWNRNDLKFLKQRYGLSADFVLGFKTGDTTTGELPAIRKEACA</sequence>
<dbReference type="InterPro" id="IPR010982">
    <property type="entry name" value="Lambda_DNA-bd_dom_sf"/>
</dbReference>
<dbReference type="SUPFAM" id="SSF47413">
    <property type="entry name" value="lambda repressor-like DNA-binding domains"/>
    <property type="match status" value="1"/>
</dbReference>
<dbReference type="GO" id="GO:0003677">
    <property type="term" value="F:DNA binding"/>
    <property type="evidence" value="ECO:0007669"/>
    <property type="project" value="InterPro"/>
</dbReference>
<dbReference type="EMBL" id="NMWU01000044">
    <property type="protein sequence ID" value="PLS30113.1"/>
    <property type="molecule type" value="Genomic_DNA"/>
</dbReference>
<name>A0A2N5J7C6_9BIFI</name>
<dbReference type="AlphaFoldDB" id="A0A2N5J7C6"/>
<protein>
    <submittedName>
        <fullName evidence="1">XRE family transcriptional regulator</fullName>
    </submittedName>
</protein>
<evidence type="ECO:0000313" key="2">
    <source>
        <dbReference type="Proteomes" id="UP000235050"/>
    </source>
</evidence>
<organism evidence="1 2">
    <name type="scientific">Bifidobacterium margollesii</name>
    <dbReference type="NCBI Taxonomy" id="2020964"/>
    <lineage>
        <taxon>Bacteria</taxon>
        <taxon>Bacillati</taxon>
        <taxon>Actinomycetota</taxon>
        <taxon>Actinomycetes</taxon>
        <taxon>Bifidobacteriales</taxon>
        <taxon>Bifidobacteriaceae</taxon>
        <taxon>Bifidobacterium</taxon>
    </lineage>
</organism>
<proteinExistence type="predicted"/>
<accession>A0A2N5J7C6</accession>
<dbReference type="Proteomes" id="UP000235050">
    <property type="component" value="Unassembled WGS sequence"/>
</dbReference>
<gene>
    <name evidence="1" type="ORF">Uis1B_2040</name>
</gene>
<comment type="caution">
    <text evidence="1">The sequence shown here is derived from an EMBL/GenBank/DDBJ whole genome shotgun (WGS) entry which is preliminary data.</text>
</comment>
<evidence type="ECO:0000313" key="1">
    <source>
        <dbReference type="EMBL" id="PLS30113.1"/>
    </source>
</evidence>
<keyword evidence="2" id="KW-1185">Reference proteome</keyword>
<reference evidence="1 2" key="1">
    <citation type="submission" date="2017-07" db="EMBL/GenBank/DDBJ databases">
        <title>Bifidobacterium novel species.</title>
        <authorList>
            <person name="Lugli G.A."/>
            <person name="Milani C."/>
            <person name="Duranti S."/>
            <person name="Mangifesta M."/>
        </authorList>
    </citation>
    <scope>NUCLEOTIDE SEQUENCE [LARGE SCALE GENOMIC DNA]</scope>
    <source>
        <strain evidence="2">Uis1B</strain>
    </source>
</reference>
<dbReference type="RefSeq" id="WP_243390350.1">
    <property type="nucleotide sequence ID" value="NZ_NMWU01000044.1"/>
</dbReference>